<dbReference type="EMBL" id="PUIB01000017">
    <property type="protein sequence ID" value="PQO33624.1"/>
    <property type="molecule type" value="Genomic_DNA"/>
</dbReference>
<dbReference type="OrthoDB" id="127333at2"/>
<dbReference type="InterPro" id="IPR017850">
    <property type="entry name" value="Alkaline_phosphatase_core_sf"/>
</dbReference>
<comment type="caution">
    <text evidence="1">The sequence shown here is derived from an EMBL/GenBank/DDBJ whole genome shotgun (WGS) entry which is preliminary data.</text>
</comment>
<dbReference type="InterPro" id="IPR010869">
    <property type="entry name" value="DUF1501"/>
</dbReference>
<sequence>MVNSMTQSTIPSSRRAFLVASAAGFAGLHFGMPGRLAAEESTYSQQAAMKEQGGGKAKSVILFFLCGGASHVDTWDMKPQAPAEYRGPFQPAASAVPGLQLCEHLPLLAKQAHRLAVIRSVCGTVNTNDHHAGYYYNLTGHVPDVTFKTEGNDRRPYADDWPFIGSVVASRRGDGGGLPNAMTLPHKPSKLPYTRPGQFAARLGVEFDPLYVQGSVEEPLKFQVPSLVLGGDVTTAQLRSRQQLLQTLDVARKDFENSPIERTWKQHQERTLNLLLSTQTSKVFDVASEPESIRARYGSGINAMSLLLARRMVEAEVPFITVFWKENEAIKDQCKSAGGWDTHGNNFDCLKKYLLPEFDQAFSALIEDLAQRDLLDQTLLVVNSEMGRTPKIGDPRSGGTSGAGRDHWTHCQSVLMAGGGIQGGQTFGSSDRLGEHPAEHPLTPADIAKTVYYATGTNNLQADDGQGRPYNLLEEGHAIQALF</sequence>
<gene>
    <name evidence="1" type="ORF">C5Y98_15395</name>
</gene>
<dbReference type="SUPFAM" id="SSF53649">
    <property type="entry name" value="Alkaline phosphatase-like"/>
    <property type="match status" value="1"/>
</dbReference>
<dbReference type="PANTHER" id="PTHR43737">
    <property type="entry name" value="BLL7424 PROTEIN"/>
    <property type="match status" value="1"/>
</dbReference>
<dbReference type="PROSITE" id="PS51318">
    <property type="entry name" value="TAT"/>
    <property type="match status" value="1"/>
</dbReference>
<protein>
    <submittedName>
        <fullName evidence="1">DUF1501 domain-containing protein</fullName>
    </submittedName>
</protein>
<evidence type="ECO:0000313" key="2">
    <source>
        <dbReference type="Proteomes" id="UP000239388"/>
    </source>
</evidence>
<reference evidence="1 2" key="1">
    <citation type="submission" date="2018-02" db="EMBL/GenBank/DDBJ databases">
        <title>Comparative genomes isolates from brazilian mangrove.</title>
        <authorList>
            <person name="Araujo J.E."/>
            <person name="Taketani R.G."/>
            <person name="Silva M.C.P."/>
            <person name="Loureco M.V."/>
            <person name="Andreote F.D."/>
        </authorList>
    </citation>
    <scope>NUCLEOTIDE SEQUENCE [LARGE SCALE GENOMIC DNA]</scope>
    <source>
        <strain evidence="1 2">NAP PRIS-MGV</strain>
    </source>
</reference>
<organism evidence="1 2">
    <name type="scientific">Blastopirellula marina</name>
    <dbReference type="NCBI Taxonomy" id="124"/>
    <lineage>
        <taxon>Bacteria</taxon>
        <taxon>Pseudomonadati</taxon>
        <taxon>Planctomycetota</taxon>
        <taxon>Planctomycetia</taxon>
        <taxon>Pirellulales</taxon>
        <taxon>Pirellulaceae</taxon>
        <taxon>Blastopirellula</taxon>
    </lineage>
</organism>
<proteinExistence type="predicted"/>
<dbReference type="AlphaFoldDB" id="A0A2S8FP22"/>
<dbReference type="InterPro" id="IPR006311">
    <property type="entry name" value="TAT_signal"/>
</dbReference>
<accession>A0A2S8FP22</accession>
<name>A0A2S8FP22_9BACT</name>
<dbReference type="Pfam" id="PF07394">
    <property type="entry name" value="DUF1501"/>
    <property type="match status" value="1"/>
</dbReference>
<evidence type="ECO:0000313" key="1">
    <source>
        <dbReference type="EMBL" id="PQO33624.1"/>
    </source>
</evidence>
<dbReference type="PANTHER" id="PTHR43737:SF1">
    <property type="entry name" value="DUF1501 DOMAIN-CONTAINING PROTEIN"/>
    <property type="match status" value="1"/>
</dbReference>
<dbReference type="Proteomes" id="UP000239388">
    <property type="component" value="Unassembled WGS sequence"/>
</dbReference>